<keyword evidence="1" id="KW-0472">Membrane</keyword>
<keyword evidence="1" id="KW-0812">Transmembrane</keyword>
<evidence type="ECO:0000259" key="2">
    <source>
        <dbReference type="Pfam" id="PF00583"/>
    </source>
</evidence>
<dbReference type="CDD" id="cd04301">
    <property type="entry name" value="NAT_SF"/>
    <property type="match status" value="1"/>
</dbReference>
<dbReference type="Gene3D" id="3.40.630.30">
    <property type="match status" value="1"/>
</dbReference>
<feature type="transmembrane region" description="Helical" evidence="1">
    <location>
        <begin position="7"/>
        <end position="27"/>
    </location>
</feature>
<dbReference type="Proteomes" id="UP000095751">
    <property type="component" value="Unassembled WGS sequence"/>
</dbReference>
<dbReference type="Pfam" id="PF00583">
    <property type="entry name" value="Acetyltransf_1"/>
    <property type="match status" value="1"/>
</dbReference>
<keyword evidence="1" id="KW-1133">Transmembrane helix</keyword>
<feature type="domain" description="N-acetyltransferase" evidence="2">
    <location>
        <begin position="118"/>
        <end position="169"/>
    </location>
</feature>
<dbReference type="KEGG" id="fcy:FRACYDRAFT_263593"/>
<evidence type="ECO:0000313" key="4">
    <source>
        <dbReference type="Proteomes" id="UP000095751"/>
    </source>
</evidence>
<dbReference type="InterPro" id="IPR016181">
    <property type="entry name" value="Acyl_CoA_acyltransferase"/>
</dbReference>
<dbReference type="InterPro" id="IPR000182">
    <property type="entry name" value="GNAT_dom"/>
</dbReference>
<keyword evidence="4" id="KW-1185">Reference proteome</keyword>
<sequence>MILSPRFLLVVFLYSHLFFVITIIRQIESFVLTSSPLYIPSSSSSFINVLNMMEYNDDYGGHGHEYNIYTIKPEETLPLREKVMWQGRPEMCILKDDNNGIHLGLSYCSDSTQQEEEEKEERLIGVISIFINKKERTAQFRKFAVDQNQQGKGIGSILLETAITNMKQYTIDDNDNDNDDCDDHQEE</sequence>
<dbReference type="AlphaFoldDB" id="A0A1E7EYV2"/>
<reference evidence="3 4" key="1">
    <citation type="submission" date="2016-09" db="EMBL/GenBank/DDBJ databases">
        <title>Extensive genetic diversity and differential bi-allelic expression allows diatom success in the polar Southern Ocean.</title>
        <authorList>
            <consortium name="DOE Joint Genome Institute"/>
            <person name="Mock T."/>
            <person name="Otillar R.P."/>
            <person name="Strauss J."/>
            <person name="Dupont C."/>
            <person name="Frickenhaus S."/>
            <person name="Maumus F."/>
            <person name="Mcmullan M."/>
            <person name="Sanges R."/>
            <person name="Schmutz J."/>
            <person name="Toseland A."/>
            <person name="Valas R."/>
            <person name="Veluchamy A."/>
            <person name="Ward B.J."/>
            <person name="Allen A."/>
            <person name="Barry K."/>
            <person name="Falciatore A."/>
            <person name="Ferrante M."/>
            <person name="Fortunato A.E."/>
            <person name="Gloeckner G."/>
            <person name="Gruber A."/>
            <person name="Hipkin R."/>
            <person name="Janech M."/>
            <person name="Kroth P."/>
            <person name="Leese F."/>
            <person name="Lindquist E."/>
            <person name="Lyon B.R."/>
            <person name="Martin J."/>
            <person name="Mayer C."/>
            <person name="Parker M."/>
            <person name="Quesneville H."/>
            <person name="Raymond J."/>
            <person name="Uhlig C."/>
            <person name="Valentin K.U."/>
            <person name="Worden A.Z."/>
            <person name="Armbrust E.V."/>
            <person name="Bowler C."/>
            <person name="Green B."/>
            <person name="Moulton V."/>
            <person name="Van Oosterhout C."/>
            <person name="Grigoriev I."/>
        </authorList>
    </citation>
    <scope>NUCLEOTIDE SEQUENCE [LARGE SCALE GENOMIC DNA]</scope>
    <source>
        <strain evidence="3 4">CCMP1102</strain>
    </source>
</reference>
<organism evidence="3 4">
    <name type="scientific">Fragilariopsis cylindrus CCMP1102</name>
    <dbReference type="NCBI Taxonomy" id="635003"/>
    <lineage>
        <taxon>Eukaryota</taxon>
        <taxon>Sar</taxon>
        <taxon>Stramenopiles</taxon>
        <taxon>Ochrophyta</taxon>
        <taxon>Bacillariophyta</taxon>
        <taxon>Bacillariophyceae</taxon>
        <taxon>Bacillariophycidae</taxon>
        <taxon>Bacillariales</taxon>
        <taxon>Bacillariaceae</taxon>
        <taxon>Fragilariopsis</taxon>
    </lineage>
</organism>
<protein>
    <recommendedName>
        <fullName evidence="2">N-acetyltransferase domain-containing protein</fullName>
    </recommendedName>
</protein>
<evidence type="ECO:0000256" key="1">
    <source>
        <dbReference type="SAM" id="Phobius"/>
    </source>
</evidence>
<evidence type="ECO:0000313" key="3">
    <source>
        <dbReference type="EMBL" id="OEU10985.1"/>
    </source>
</evidence>
<name>A0A1E7EYV2_9STRA</name>
<accession>A0A1E7EYV2</accession>
<dbReference type="OrthoDB" id="410198at2759"/>
<dbReference type="InParanoid" id="A0A1E7EYV2"/>
<proteinExistence type="predicted"/>
<dbReference type="EMBL" id="KV784369">
    <property type="protein sequence ID" value="OEU10985.1"/>
    <property type="molecule type" value="Genomic_DNA"/>
</dbReference>
<dbReference type="GO" id="GO:0016747">
    <property type="term" value="F:acyltransferase activity, transferring groups other than amino-acyl groups"/>
    <property type="evidence" value="ECO:0007669"/>
    <property type="project" value="InterPro"/>
</dbReference>
<gene>
    <name evidence="3" type="ORF">FRACYDRAFT_263593</name>
</gene>
<dbReference type="SUPFAM" id="SSF55729">
    <property type="entry name" value="Acyl-CoA N-acyltransferases (Nat)"/>
    <property type="match status" value="1"/>
</dbReference>